<accession>A0A498JKY6</accession>
<protein>
    <submittedName>
        <fullName evidence="2">Uncharacterized protein</fullName>
    </submittedName>
</protein>
<dbReference type="GO" id="GO:0005634">
    <property type="term" value="C:nucleus"/>
    <property type="evidence" value="ECO:0007669"/>
    <property type="project" value="TreeGrafter"/>
</dbReference>
<evidence type="ECO:0000313" key="2">
    <source>
        <dbReference type="EMBL" id="RXH94453.1"/>
    </source>
</evidence>
<evidence type="ECO:0000256" key="1">
    <source>
        <dbReference type="SAM" id="MobiDB-lite"/>
    </source>
</evidence>
<dbReference type="GO" id="GO:0006974">
    <property type="term" value="P:DNA damage response"/>
    <property type="evidence" value="ECO:0007669"/>
    <property type="project" value="TreeGrafter"/>
</dbReference>
<dbReference type="PANTHER" id="PTHR12805:SF0">
    <property type="entry name" value="DNA_RNA-BINDING PROTEIN KIN17"/>
    <property type="match status" value="1"/>
</dbReference>
<evidence type="ECO:0000313" key="3">
    <source>
        <dbReference type="Proteomes" id="UP000290289"/>
    </source>
</evidence>
<name>A0A498JKY6_MALDO</name>
<comment type="caution">
    <text evidence="2">The sequence shown here is derived from an EMBL/GenBank/DDBJ whole genome shotgun (WGS) entry which is preliminary data.</text>
</comment>
<dbReference type="InterPro" id="IPR037321">
    <property type="entry name" value="KIN17-like"/>
</dbReference>
<keyword evidence="3" id="KW-1185">Reference proteome</keyword>
<feature type="region of interest" description="Disordered" evidence="1">
    <location>
        <begin position="110"/>
        <end position="131"/>
    </location>
</feature>
<proteinExistence type="predicted"/>
<organism evidence="2 3">
    <name type="scientific">Malus domestica</name>
    <name type="common">Apple</name>
    <name type="synonym">Pyrus malus</name>
    <dbReference type="NCBI Taxonomy" id="3750"/>
    <lineage>
        <taxon>Eukaryota</taxon>
        <taxon>Viridiplantae</taxon>
        <taxon>Streptophyta</taxon>
        <taxon>Embryophyta</taxon>
        <taxon>Tracheophyta</taxon>
        <taxon>Spermatophyta</taxon>
        <taxon>Magnoliopsida</taxon>
        <taxon>eudicotyledons</taxon>
        <taxon>Gunneridae</taxon>
        <taxon>Pentapetalae</taxon>
        <taxon>rosids</taxon>
        <taxon>fabids</taxon>
        <taxon>Rosales</taxon>
        <taxon>Rosaceae</taxon>
        <taxon>Amygdaloideae</taxon>
        <taxon>Maleae</taxon>
        <taxon>Malus</taxon>
    </lineage>
</organism>
<dbReference type="GO" id="GO:0006260">
    <property type="term" value="P:DNA replication"/>
    <property type="evidence" value="ECO:0007669"/>
    <property type="project" value="TreeGrafter"/>
</dbReference>
<dbReference type="GO" id="GO:0003690">
    <property type="term" value="F:double-stranded DNA binding"/>
    <property type="evidence" value="ECO:0007669"/>
    <property type="project" value="TreeGrafter"/>
</dbReference>
<dbReference type="PANTHER" id="PTHR12805">
    <property type="entry name" value="KIN17 KIN, ANTIGENIC DETERMINANT OF RECA PROTEIN HOMOLOG"/>
    <property type="match status" value="1"/>
</dbReference>
<dbReference type="STRING" id="3750.A0A498JKY6"/>
<reference evidence="2 3" key="1">
    <citation type="submission" date="2018-10" db="EMBL/GenBank/DDBJ databases">
        <title>A high-quality apple genome assembly.</title>
        <authorList>
            <person name="Hu J."/>
        </authorList>
    </citation>
    <scope>NUCLEOTIDE SEQUENCE [LARGE SCALE GENOMIC DNA]</scope>
    <source>
        <strain evidence="3">cv. HFTH1</strain>
        <tissue evidence="2">Young leaf</tissue>
    </source>
</reference>
<sequence length="166" mass="18735">MCIDRDSETLFKERLKNKRPRADMADEEKQEREIKKQIERVCQSMQVGNGSDQGSEAEANQEVKVGVGSIQIVKVNLEPGVKIGFALGSSKLGPKEKGGSAKLVFDEAEDEMNDTKVKKAKNGSGGDARRLSLEELMRKEEKKKERINRKDYWLREGIVVKVMTHE</sequence>
<gene>
    <name evidence="2" type="ORF">DVH24_024137</name>
</gene>
<dbReference type="AlphaFoldDB" id="A0A498JKY6"/>
<dbReference type="Proteomes" id="UP000290289">
    <property type="component" value="Chromosome 7"/>
</dbReference>
<dbReference type="EMBL" id="RDQH01000333">
    <property type="protein sequence ID" value="RXH94453.1"/>
    <property type="molecule type" value="Genomic_DNA"/>
</dbReference>